<organism evidence="1 2">
    <name type="scientific">Mycolicibacterium hodleri</name>
    <dbReference type="NCBI Taxonomy" id="49897"/>
    <lineage>
        <taxon>Bacteria</taxon>
        <taxon>Bacillati</taxon>
        <taxon>Actinomycetota</taxon>
        <taxon>Actinomycetes</taxon>
        <taxon>Mycobacteriales</taxon>
        <taxon>Mycobacteriaceae</taxon>
        <taxon>Mycolicibacterium</taxon>
    </lineage>
</organism>
<gene>
    <name evidence="1" type="ORF">D8S82_13025</name>
</gene>
<evidence type="ECO:0000313" key="1">
    <source>
        <dbReference type="EMBL" id="TQR86231.1"/>
    </source>
</evidence>
<dbReference type="Proteomes" id="UP000315759">
    <property type="component" value="Unassembled WGS sequence"/>
</dbReference>
<reference evidence="1 2" key="1">
    <citation type="submission" date="2018-10" db="EMBL/GenBank/DDBJ databases">
        <title>Draft genome of Mycobacterium hodleri strain B.</title>
        <authorList>
            <person name="Amande T.J."/>
            <person name="Mcgenity T.J."/>
        </authorList>
    </citation>
    <scope>NUCLEOTIDE SEQUENCE [LARGE SCALE GENOMIC DNA]</scope>
    <source>
        <strain evidence="1 2">B</strain>
    </source>
</reference>
<proteinExistence type="predicted"/>
<protein>
    <submittedName>
        <fullName evidence="1">Uncharacterized protein</fullName>
    </submittedName>
</protein>
<keyword evidence="2" id="KW-1185">Reference proteome</keyword>
<name>A0A544W1V7_9MYCO</name>
<dbReference type="RefSeq" id="WP_142552496.1">
    <property type="nucleotide sequence ID" value="NZ_VIFX01000014.1"/>
</dbReference>
<sequence>MIWLGVGNPGGAQAVIDCAAAIVGAAVFAEVVLSAGAGESAVGTVFLTGSTEMVLVTGSVDVTFLTGSTEGVSFFGSSLAGVTSESPVPVWKLPVVVCALTVVDGPFVVAVFVVVVFADCEGDEVVSGVVEVGSSVAEDDGVELVPVPEDGCAAVEFDSAVPVPVPVPELELEPDPVSELVLELLFEGPSAEPVSAAAIAVPPSMAAPTPRVMAPALNHIRASNARRASVPPRRSTSFPTVTALAPCQQLTPAKVMGAVRD</sequence>
<dbReference type="EMBL" id="VIFX01000014">
    <property type="protein sequence ID" value="TQR86231.1"/>
    <property type="molecule type" value="Genomic_DNA"/>
</dbReference>
<evidence type="ECO:0000313" key="2">
    <source>
        <dbReference type="Proteomes" id="UP000315759"/>
    </source>
</evidence>
<comment type="caution">
    <text evidence="1">The sequence shown here is derived from an EMBL/GenBank/DDBJ whole genome shotgun (WGS) entry which is preliminary data.</text>
</comment>
<accession>A0A544W1V7</accession>
<dbReference type="AlphaFoldDB" id="A0A544W1V7"/>